<evidence type="ECO:0000313" key="2">
    <source>
        <dbReference type="Proteomes" id="UP000275846"/>
    </source>
</evidence>
<dbReference type="AlphaFoldDB" id="A0A183TMU7"/>
<evidence type="ECO:0000313" key="1">
    <source>
        <dbReference type="EMBL" id="VDM04181.1"/>
    </source>
</evidence>
<dbReference type="Proteomes" id="UP000275846">
    <property type="component" value="Unassembled WGS sequence"/>
</dbReference>
<evidence type="ECO:0000313" key="3">
    <source>
        <dbReference type="WBParaSite" id="SSLN_0001847001-mRNA-1"/>
    </source>
</evidence>
<reference evidence="3" key="1">
    <citation type="submission" date="2016-06" db="UniProtKB">
        <authorList>
            <consortium name="WormBaseParasite"/>
        </authorList>
    </citation>
    <scope>IDENTIFICATION</scope>
</reference>
<protein>
    <submittedName>
        <fullName evidence="1 3">Uncharacterized protein</fullName>
    </submittedName>
</protein>
<organism evidence="3">
    <name type="scientific">Schistocephalus solidus</name>
    <name type="common">Tapeworm</name>
    <dbReference type="NCBI Taxonomy" id="70667"/>
    <lineage>
        <taxon>Eukaryota</taxon>
        <taxon>Metazoa</taxon>
        <taxon>Spiralia</taxon>
        <taxon>Lophotrochozoa</taxon>
        <taxon>Platyhelminthes</taxon>
        <taxon>Cestoda</taxon>
        <taxon>Eucestoda</taxon>
        <taxon>Diphyllobothriidea</taxon>
        <taxon>Diphyllobothriidae</taxon>
        <taxon>Schistocephalus</taxon>
    </lineage>
</organism>
<sequence length="80" mass="8946">MKTGTVIYEANRIAAVKAKMAARKSKASWINISNALALPMHIPHVNWPGRTSSNSMQQQSHNINFCHTCLKPHDDDHPNL</sequence>
<reference evidence="1 2" key="2">
    <citation type="submission" date="2018-11" db="EMBL/GenBank/DDBJ databases">
        <authorList>
            <consortium name="Pathogen Informatics"/>
        </authorList>
    </citation>
    <scope>NUCLEOTIDE SEQUENCE [LARGE SCALE GENOMIC DNA]</scope>
    <source>
        <strain evidence="1 2">NST_G2</strain>
    </source>
</reference>
<keyword evidence="2" id="KW-1185">Reference proteome</keyword>
<gene>
    <name evidence="1" type="ORF">SSLN_LOCUS17795</name>
</gene>
<dbReference type="WBParaSite" id="SSLN_0001847001-mRNA-1">
    <property type="protein sequence ID" value="SSLN_0001847001-mRNA-1"/>
    <property type="gene ID" value="SSLN_0001847001"/>
</dbReference>
<proteinExistence type="predicted"/>
<name>A0A183TMU7_SCHSO</name>
<accession>A0A183TMU7</accession>
<dbReference type="EMBL" id="UYSU01043109">
    <property type="protein sequence ID" value="VDM04181.1"/>
    <property type="molecule type" value="Genomic_DNA"/>
</dbReference>